<name>A0ACB8CMA8_DERSI</name>
<keyword evidence="2" id="KW-1185">Reference proteome</keyword>
<evidence type="ECO:0000313" key="2">
    <source>
        <dbReference type="Proteomes" id="UP000821865"/>
    </source>
</evidence>
<reference evidence="1" key="1">
    <citation type="submission" date="2020-05" db="EMBL/GenBank/DDBJ databases">
        <title>Large-scale comparative analyses of tick genomes elucidate their genetic diversity and vector capacities.</title>
        <authorList>
            <person name="Jia N."/>
            <person name="Wang J."/>
            <person name="Shi W."/>
            <person name="Du L."/>
            <person name="Sun Y."/>
            <person name="Zhan W."/>
            <person name="Jiang J."/>
            <person name="Wang Q."/>
            <person name="Zhang B."/>
            <person name="Ji P."/>
            <person name="Sakyi L.B."/>
            <person name="Cui X."/>
            <person name="Yuan T."/>
            <person name="Jiang B."/>
            <person name="Yang W."/>
            <person name="Lam T.T.-Y."/>
            <person name="Chang Q."/>
            <person name="Ding S."/>
            <person name="Wang X."/>
            <person name="Zhu J."/>
            <person name="Ruan X."/>
            <person name="Zhao L."/>
            <person name="Wei J."/>
            <person name="Que T."/>
            <person name="Du C."/>
            <person name="Cheng J."/>
            <person name="Dai P."/>
            <person name="Han X."/>
            <person name="Huang E."/>
            <person name="Gao Y."/>
            <person name="Liu J."/>
            <person name="Shao H."/>
            <person name="Ye R."/>
            <person name="Li L."/>
            <person name="Wei W."/>
            <person name="Wang X."/>
            <person name="Wang C."/>
            <person name="Yang T."/>
            <person name="Huo Q."/>
            <person name="Li W."/>
            <person name="Guo W."/>
            <person name="Chen H."/>
            <person name="Zhou L."/>
            <person name="Ni X."/>
            <person name="Tian J."/>
            <person name="Zhou Y."/>
            <person name="Sheng Y."/>
            <person name="Liu T."/>
            <person name="Pan Y."/>
            <person name="Xia L."/>
            <person name="Li J."/>
            <person name="Zhao F."/>
            <person name="Cao W."/>
        </authorList>
    </citation>
    <scope>NUCLEOTIDE SEQUENCE</scope>
    <source>
        <strain evidence="1">Dsil-2018</strain>
    </source>
</reference>
<organism evidence="1 2">
    <name type="scientific">Dermacentor silvarum</name>
    <name type="common">Tick</name>
    <dbReference type="NCBI Taxonomy" id="543639"/>
    <lineage>
        <taxon>Eukaryota</taxon>
        <taxon>Metazoa</taxon>
        <taxon>Ecdysozoa</taxon>
        <taxon>Arthropoda</taxon>
        <taxon>Chelicerata</taxon>
        <taxon>Arachnida</taxon>
        <taxon>Acari</taxon>
        <taxon>Parasitiformes</taxon>
        <taxon>Ixodida</taxon>
        <taxon>Ixodoidea</taxon>
        <taxon>Ixodidae</taxon>
        <taxon>Rhipicephalinae</taxon>
        <taxon>Dermacentor</taxon>
    </lineage>
</organism>
<sequence length="706" mass="77434">MLFPFIHFLRDSSINAGTCSPIPRKKAVKRTLSAGGCDSLVRWPPARGAARSSSRQARHQQCDFGTRRERAGSEDRSEGPVKRCIAVTAVVVPRFGSTVYTTVMAVRYFGAADYCVLVAVLGLSSFIGIYFAWKGRRSTNNKEFLVGNRQLQVFPVTMSIMASFLSAIAILGVPSESFINGSQYMVNFIGVVIGILLAAHVFLPVFYEIDMISVNQYLEKRYNSVFIRKFTSAITVVQMCFYMGVVLYGPSLALGSVTGLPVWLSIVLNGSVCAFYTTIGGIKAVVWTDVIQMLLMLSGFFIVLIKGLMITGGPAAVFDTVDKHGLLEFFDMSFNFQKTFTFWGVVIGSTITWTMGLCTNQTMIQRYCSLQSINKARAALYVNMLGVGGTLTLSSLCGLVLFALYHQCDPVKASVINKYDEMMPYFVMDSLGHLPGMTGLFVTAVYSGSLSTMSSGYNALAAITWEDFLKPKLKLSPRGVMWATKAIAAAYGLLTVVIAFLAGTLPSILSATFVTTGCFVGASGGIFFLGLLFPWSESRTVIMAMLTGMALSFWVAIGGMVYPRQPVIARTTVEACTFNYTLKVLPQRTYQSGGLYDLYHVSYMWIPAISFLSTIFVAVVVTLIRGTKNSADVDPNLLAPGIREFYMRTRTKKGQQEETKEQKCVPAKAKDDTIEKPEKLREIVGYTNGHVNYAMTNDDGAEHTAM</sequence>
<dbReference type="Proteomes" id="UP000821865">
    <property type="component" value="Chromosome 6"/>
</dbReference>
<evidence type="ECO:0000313" key="1">
    <source>
        <dbReference type="EMBL" id="KAH7946042.1"/>
    </source>
</evidence>
<proteinExistence type="predicted"/>
<dbReference type="EMBL" id="CM023475">
    <property type="protein sequence ID" value="KAH7946042.1"/>
    <property type="molecule type" value="Genomic_DNA"/>
</dbReference>
<comment type="caution">
    <text evidence="1">The sequence shown here is derived from an EMBL/GenBank/DDBJ whole genome shotgun (WGS) entry which is preliminary data.</text>
</comment>
<gene>
    <name evidence="1" type="ORF">HPB49_019668</name>
</gene>
<accession>A0ACB8CMA8</accession>
<protein>
    <submittedName>
        <fullName evidence="1">Uncharacterized protein</fullName>
    </submittedName>
</protein>